<dbReference type="Proteomes" id="UP000036027">
    <property type="component" value="Unassembled WGS sequence"/>
</dbReference>
<dbReference type="AlphaFoldDB" id="A0A0J0YT20"/>
<dbReference type="STRING" id="1470200.PL75_03255"/>
<name>A0A0J0YT20_9NEIS</name>
<evidence type="ECO:0000313" key="2">
    <source>
        <dbReference type="Proteomes" id="UP000036027"/>
    </source>
</evidence>
<accession>A0A0J0YT20</accession>
<proteinExistence type="predicted"/>
<evidence type="ECO:0000313" key="1">
    <source>
        <dbReference type="EMBL" id="KLT73257.1"/>
    </source>
</evidence>
<comment type="caution">
    <text evidence="1">The sequence shown here is derived from an EMBL/GenBank/DDBJ whole genome shotgun (WGS) entry which is preliminary data.</text>
</comment>
<reference evidence="1 2" key="1">
    <citation type="submission" date="2014-11" db="EMBL/GenBank/DDBJ databases">
        <title>Genome of a novel goose pathogen.</title>
        <authorList>
            <person name="Hansen C.M."/>
            <person name="Hueffer K."/>
            <person name="Choi S.C."/>
        </authorList>
    </citation>
    <scope>NUCLEOTIDE SEQUENCE [LARGE SCALE GENOMIC DNA]</scope>
    <source>
        <strain evidence="1 2">KH1503</strain>
    </source>
</reference>
<organism evidence="1 2">
    <name type="scientific">Neisseria arctica</name>
    <dbReference type="NCBI Taxonomy" id="1470200"/>
    <lineage>
        <taxon>Bacteria</taxon>
        <taxon>Pseudomonadati</taxon>
        <taxon>Pseudomonadota</taxon>
        <taxon>Betaproteobacteria</taxon>
        <taxon>Neisseriales</taxon>
        <taxon>Neisseriaceae</taxon>
        <taxon>Neisseria</taxon>
    </lineage>
</organism>
<dbReference type="OrthoDB" id="6571385at2"/>
<gene>
    <name evidence="1" type="ORF">PL75_03255</name>
</gene>
<sequence length="129" mass="13585">MAINVYITVADVSERMGGGWWTDVSPERSVMLANLWLTSRGVVFGGEVPDAVKQAGAELAVLAGSGKLYADKQVGLLAETVQADSVSVSQSFSASAKLITAEMQIIEALIKPYIGIAGSNPFVVPLVRM</sequence>
<dbReference type="EMBL" id="JTDO01000004">
    <property type="protein sequence ID" value="KLT73257.1"/>
    <property type="molecule type" value="Genomic_DNA"/>
</dbReference>
<protein>
    <recommendedName>
        <fullName evidence="3">Protein singed</fullName>
    </recommendedName>
</protein>
<dbReference type="RefSeq" id="WP_047760486.1">
    <property type="nucleotide sequence ID" value="NZ_CP091510.1"/>
</dbReference>
<evidence type="ECO:0008006" key="3">
    <source>
        <dbReference type="Google" id="ProtNLM"/>
    </source>
</evidence>
<keyword evidence="2" id="KW-1185">Reference proteome</keyword>
<dbReference type="PATRIC" id="fig|1470200.3.peg.1762"/>